<dbReference type="SUPFAM" id="SSF49899">
    <property type="entry name" value="Concanavalin A-like lectins/glucanases"/>
    <property type="match status" value="1"/>
</dbReference>
<evidence type="ECO:0008006" key="4">
    <source>
        <dbReference type="Google" id="ProtNLM"/>
    </source>
</evidence>
<evidence type="ECO:0000313" key="3">
    <source>
        <dbReference type="Proteomes" id="UP000245609"/>
    </source>
</evidence>
<feature type="chain" id="PRO_5015446587" description="GH16 domain-containing protein" evidence="1">
    <location>
        <begin position="17"/>
        <end position="293"/>
    </location>
</feature>
<dbReference type="InterPro" id="IPR013320">
    <property type="entry name" value="ConA-like_dom_sf"/>
</dbReference>
<reference evidence="2 3" key="1">
    <citation type="journal article" date="2018" name="MBio">
        <title>Comparative Genomics Reveals the Core Gene Toolbox for the Fungus-Insect Symbiosis.</title>
        <authorList>
            <person name="Wang Y."/>
            <person name="Stata M."/>
            <person name="Wang W."/>
            <person name="Stajich J.E."/>
            <person name="White M.M."/>
            <person name="Moncalvo J.M."/>
        </authorList>
    </citation>
    <scope>NUCLEOTIDE SEQUENCE [LARGE SCALE GENOMIC DNA]</scope>
    <source>
        <strain evidence="2 3">SC-DP-2</strain>
    </source>
</reference>
<keyword evidence="3" id="KW-1185">Reference proteome</keyword>
<proteinExistence type="predicted"/>
<comment type="caution">
    <text evidence="2">The sequence shown here is derived from an EMBL/GenBank/DDBJ whole genome shotgun (WGS) entry which is preliminary data.</text>
</comment>
<gene>
    <name evidence="2" type="ORF">BB560_005908</name>
</gene>
<evidence type="ECO:0000256" key="1">
    <source>
        <dbReference type="SAM" id="SignalP"/>
    </source>
</evidence>
<dbReference type="EMBL" id="MBFS01002600">
    <property type="protein sequence ID" value="PVU94856.1"/>
    <property type="molecule type" value="Genomic_DNA"/>
</dbReference>
<feature type="signal peptide" evidence="1">
    <location>
        <begin position="1"/>
        <end position="16"/>
    </location>
</feature>
<dbReference type="Gene3D" id="2.60.120.200">
    <property type="match status" value="1"/>
</dbReference>
<dbReference type="Proteomes" id="UP000245609">
    <property type="component" value="Unassembled WGS sequence"/>
</dbReference>
<accession>A0A2T9YRC2</accession>
<protein>
    <recommendedName>
        <fullName evidence="4">GH16 domain-containing protein</fullName>
    </recommendedName>
</protein>
<dbReference type="AlphaFoldDB" id="A0A2T9YRC2"/>
<name>A0A2T9YRC2_9FUNG</name>
<sequence length="293" mass="32996">MNTFLLMLYISFYAEARSLGRPPIEKRNQIIYQEYQPAPYAVPGSTNVLFGNFKGTYLRLQKPLSDPQLLRGSNGLQNDINPPADQLLASEQPPEDTKCSTIIFDFTTSRDFSKDFNMDNPGNLIQNITGLKMQNSIPDTTSIISNFDFGNGIYFFNVMATSAKNSQTEISISNLDTDYITIFIKANSPNKIIVEYFSNFGYQKKQFVFSGIDLTTAVHTYAIEKISSGIYLYLDNKLILSISPREKAYPVLASHLGVYCKTGDNTDYSKGPATTLIQDIKIFQFCEPKDLIY</sequence>
<organism evidence="2 3">
    <name type="scientific">Smittium megazygosporum</name>
    <dbReference type="NCBI Taxonomy" id="133381"/>
    <lineage>
        <taxon>Eukaryota</taxon>
        <taxon>Fungi</taxon>
        <taxon>Fungi incertae sedis</taxon>
        <taxon>Zoopagomycota</taxon>
        <taxon>Kickxellomycotina</taxon>
        <taxon>Harpellomycetes</taxon>
        <taxon>Harpellales</taxon>
        <taxon>Legeriomycetaceae</taxon>
        <taxon>Smittium</taxon>
    </lineage>
</organism>
<evidence type="ECO:0000313" key="2">
    <source>
        <dbReference type="EMBL" id="PVU94856.1"/>
    </source>
</evidence>
<keyword evidence="1" id="KW-0732">Signal</keyword>